<evidence type="ECO:0000256" key="7">
    <source>
        <dbReference type="ARBA" id="ARBA00022741"/>
    </source>
</evidence>
<keyword evidence="6 13" id="KW-0812">Transmembrane</keyword>
<evidence type="ECO:0000256" key="2">
    <source>
        <dbReference type="ARBA" id="ARBA00004141"/>
    </source>
</evidence>
<gene>
    <name evidence="16" type="ORF">H9C73_03035</name>
</gene>
<dbReference type="InterPro" id="IPR036097">
    <property type="entry name" value="HisK_dim/P_sf"/>
</dbReference>
<evidence type="ECO:0000313" key="17">
    <source>
        <dbReference type="Proteomes" id="UP000810171"/>
    </source>
</evidence>
<comment type="subcellular location">
    <subcellularLocation>
        <location evidence="2">Membrane</location>
        <topology evidence="2">Multi-pass membrane protein</topology>
    </subcellularLocation>
</comment>
<evidence type="ECO:0000256" key="12">
    <source>
        <dbReference type="ARBA" id="ARBA00023136"/>
    </source>
</evidence>
<keyword evidence="4" id="KW-0597">Phosphoprotein</keyword>
<dbReference type="InterPro" id="IPR036890">
    <property type="entry name" value="HATPase_C_sf"/>
</dbReference>
<evidence type="ECO:0000256" key="13">
    <source>
        <dbReference type="SAM" id="Phobius"/>
    </source>
</evidence>
<evidence type="ECO:0000259" key="15">
    <source>
        <dbReference type="PROSITE" id="PS50885"/>
    </source>
</evidence>
<dbReference type="EC" id="2.7.13.3" evidence="3"/>
<dbReference type="PANTHER" id="PTHR45436:SF14">
    <property type="entry name" value="SENSOR PROTEIN QSEC"/>
    <property type="match status" value="1"/>
</dbReference>
<dbReference type="PANTHER" id="PTHR45436">
    <property type="entry name" value="SENSOR HISTIDINE KINASE YKOH"/>
    <property type="match status" value="1"/>
</dbReference>
<dbReference type="SUPFAM" id="SSF47384">
    <property type="entry name" value="Homodimeric domain of signal transducing histidine kinase"/>
    <property type="match status" value="1"/>
</dbReference>
<evidence type="ECO:0000256" key="9">
    <source>
        <dbReference type="ARBA" id="ARBA00022840"/>
    </source>
</evidence>
<dbReference type="InterPro" id="IPR004358">
    <property type="entry name" value="Sig_transdc_His_kin-like_C"/>
</dbReference>
<keyword evidence="17" id="KW-1185">Reference proteome</keyword>
<dbReference type="Gene3D" id="1.10.287.130">
    <property type="match status" value="1"/>
</dbReference>
<dbReference type="PRINTS" id="PR00344">
    <property type="entry name" value="BCTRLSENSOR"/>
</dbReference>
<feature type="domain" description="Histidine kinase" evidence="14">
    <location>
        <begin position="234"/>
        <end position="448"/>
    </location>
</feature>
<dbReference type="SUPFAM" id="SSF55874">
    <property type="entry name" value="ATPase domain of HSP90 chaperone/DNA topoisomerase II/histidine kinase"/>
    <property type="match status" value="1"/>
</dbReference>
<evidence type="ECO:0000256" key="8">
    <source>
        <dbReference type="ARBA" id="ARBA00022777"/>
    </source>
</evidence>
<accession>A0ABS3Z7L0</accession>
<dbReference type="Gene3D" id="3.30.565.10">
    <property type="entry name" value="Histidine kinase-like ATPase, C-terminal domain"/>
    <property type="match status" value="1"/>
</dbReference>
<sequence>MTSIRRALSLSLISAGLCAGLVTAWLSFYAAKDEAEELFDAQMAQMARLVAQLVPRENSHQPIAPHSAQWQPAHPYEKQLAYRVLDSSGEPLIVSPSFPAQVTEQAPSGYREMTFDGTRWRLFTLAVPSGEYRIQVIQDDHIRRELAIKIALTNTLPILVFLPLLGLVIWWLIGHHLRPLLTLGREVSTRSSENLEPFELDPIPDEVDALVSALNALLLRLQKSFERERRFTADAAHELRTPLAALQIHCENLFQQLQDEDARSDCTRILNGLANMNRMVHQLLQLSRLDPQERLSDTEAVSLNQLCEEAISDQIGFAIERDIDLGLVAPEDNLSVNGNALYLGIMLRNLIDNALRYTPTGGEVTLSLERQADHICLNLTDSGPGLSQVEKSRVFERFYRQSQHTSGSGLGLSIVRLIADLHEARVQLRDREDGLNGLVVRVEMPSVTASGSD</sequence>
<keyword evidence="9" id="KW-0067">ATP-binding</keyword>
<keyword evidence="8 16" id="KW-0418">Kinase</keyword>
<evidence type="ECO:0000256" key="11">
    <source>
        <dbReference type="ARBA" id="ARBA00023012"/>
    </source>
</evidence>
<evidence type="ECO:0000256" key="5">
    <source>
        <dbReference type="ARBA" id="ARBA00022679"/>
    </source>
</evidence>
<dbReference type="InterPro" id="IPR003661">
    <property type="entry name" value="HisK_dim/P_dom"/>
</dbReference>
<dbReference type="Pfam" id="PF00512">
    <property type="entry name" value="HisKA"/>
    <property type="match status" value="1"/>
</dbReference>
<dbReference type="CDD" id="cd00082">
    <property type="entry name" value="HisKA"/>
    <property type="match status" value="1"/>
</dbReference>
<dbReference type="GO" id="GO:0016301">
    <property type="term" value="F:kinase activity"/>
    <property type="evidence" value="ECO:0007669"/>
    <property type="project" value="UniProtKB-KW"/>
</dbReference>
<name>A0ABS3Z7L0_9GAMM</name>
<dbReference type="InterPro" id="IPR013727">
    <property type="entry name" value="2CSK_N"/>
</dbReference>
<dbReference type="Proteomes" id="UP000810171">
    <property type="component" value="Unassembled WGS sequence"/>
</dbReference>
<comment type="catalytic activity">
    <reaction evidence="1">
        <text>ATP + protein L-histidine = ADP + protein N-phospho-L-histidine.</text>
        <dbReference type="EC" id="2.7.13.3"/>
    </reaction>
</comment>
<dbReference type="SMART" id="SM00388">
    <property type="entry name" value="HisKA"/>
    <property type="match status" value="1"/>
</dbReference>
<dbReference type="Pfam" id="PF08521">
    <property type="entry name" value="2CSK_N"/>
    <property type="match status" value="1"/>
</dbReference>
<dbReference type="RefSeq" id="WP_209286308.1">
    <property type="nucleotide sequence ID" value="NZ_JACVEW010000003.1"/>
</dbReference>
<keyword evidence="7" id="KW-0547">Nucleotide-binding</keyword>
<evidence type="ECO:0000259" key="14">
    <source>
        <dbReference type="PROSITE" id="PS50109"/>
    </source>
</evidence>
<dbReference type="InterPro" id="IPR003594">
    <property type="entry name" value="HATPase_dom"/>
</dbReference>
<dbReference type="Pfam" id="PF02518">
    <property type="entry name" value="HATPase_c"/>
    <property type="match status" value="1"/>
</dbReference>
<feature type="domain" description="HAMP" evidence="15">
    <location>
        <begin position="174"/>
        <end position="226"/>
    </location>
</feature>
<evidence type="ECO:0000313" key="16">
    <source>
        <dbReference type="EMBL" id="MBP0047697.1"/>
    </source>
</evidence>
<dbReference type="InterPro" id="IPR005467">
    <property type="entry name" value="His_kinase_dom"/>
</dbReference>
<organism evidence="16 17">
    <name type="scientific">Marinobacterium alkalitolerans</name>
    <dbReference type="NCBI Taxonomy" id="1542925"/>
    <lineage>
        <taxon>Bacteria</taxon>
        <taxon>Pseudomonadati</taxon>
        <taxon>Pseudomonadota</taxon>
        <taxon>Gammaproteobacteria</taxon>
        <taxon>Oceanospirillales</taxon>
        <taxon>Oceanospirillaceae</taxon>
        <taxon>Marinobacterium</taxon>
    </lineage>
</organism>
<keyword evidence="10 13" id="KW-1133">Transmembrane helix</keyword>
<dbReference type="EMBL" id="JACVEW010000003">
    <property type="protein sequence ID" value="MBP0047697.1"/>
    <property type="molecule type" value="Genomic_DNA"/>
</dbReference>
<comment type="caution">
    <text evidence="16">The sequence shown here is derived from an EMBL/GenBank/DDBJ whole genome shotgun (WGS) entry which is preliminary data.</text>
</comment>
<dbReference type="CDD" id="cd00075">
    <property type="entry name" value="HATPase"/>
    <property type="match status" value="1"/>
</dbReference>
<evidence type="ECO:0000256" key="3">
    <source>
        <dbReference type="ARBA" id="ARBA00012438"/>
    </source>
</evidence>
<evidence type="ECO:0000256" key="10">
    <source>
        <dbReference type="ARBA" id="ARBA00022989"/>
    </source>
</evidence>
<evidence type="ECO:0000256" key="1">
    <source>
        <dbReference type="ARBA" id="ARBA00000085"/>
    </source>
</evidence>
<reference evidence="16 17" key="1">
    <citation type="submission" date="2020-09" db="EMBL/GenBank/DDBJ databases">
        <authorList>
            <person name="Tanuku N.R.S."/>
        </authorList>
    </citation>
    <scope>NUCLEOTIDE SEQUENCE [LARGE SCALE GENOMIC DNA]</scope>
    <source>
        <strain evidence="16 17">AK62</strain>
    </source>
</reference>
<keyword evidence="11" id="KW-0902">Two-component regulatory system</keyword>
<evidence type="ECO:0000256" key="4">
    <source>
        <dbReference type="ARBA" id="ARBA00022553"/>
    </source>
</evidence>
<protein>
    <recommendedName>
        <fullName evidence="3">histidine kinase</fullName>
        <ecNumber evidence="3">2.7.13.3</ecNumber>
    </recommendedName>
</protein>
<keyword evidence="5" id="KW-0808">Transferase</keyword>
<keyword evidence="12 13" id="KW-0472">Membrane</keyword>
<dbReference type="PROSITE" id="PS50885">
    <property type="entry name" value="HAMP"/>
    <property type="match status" value="1"/>
</dbReference>
<feature type="transmembrane region" description="Helical" evidence="13">
    <location>
        <begin position="156"/>
        <end position="173"/>
    </location>
</feature>
<dbReference type="InterPro" id="IPR003660">
    <property type="entry name" value="HAMP_dom"/>
</dbReference>
<dbReference type="PROSITE" id="PS50109">
    <property type="entry name" value="HIS_KIN"/>
    <property type="match status" value="1"/>
</dbReference>
<dbReference type="SMART" id="SM00387">
    <property type="entry name" value="HATPase_c"/>
    <property type="match status" value="1"/>
</dbReference>
<dbReference type="InterPro" id="IPR050428">
    <property type="entry name" value="TCS_sensor_his_kinase"/>
</dbReference>
<evidence type="ECO:0000256" key="6">
    <source>
        <dbReference type="ARBA" id="ARBA00022692"/>
    </source>
</evidence>
<proteinExistence type="predicted"/>